<reference evidence="1" key="2">
    <citation type="journal article" date="2014" name="BMC Genomics">
        <title>A genomic perspective to assessing quality of mass-reared SIT flies used in Mediterranean fruit fly (Ceratitis capitata) eradication in California.</title>
        <authorList>
            <person name="Calla B."/>
            <person name="Hall B."/>
            <person name="Hou S."/>
            <person name="Geib S.M."/>
        </authorList>
    </citation>
    <scope>NUCLEOTIDE SEQUENCE</scope>
</reference>
<dbReference type="PANTHER" id="PTHR21163">
    <property type="entry name" value="PROTEIN G12"/>
    <property type="match status" value="1"/>
</dbReference>
<dbReference type="PANTHER" id="PTHR21163:SF0">
    <property type="entry name" value="GH08205P-RELATED"/>
    <property type="match status" value="1"/>
</dbReference>
<name>W8C053_CERCA</name>
<protein>
    <recommendedName>
        <fullName evidence="2">Protein G12</fullName>
    </recommendedName>
</protein>
<dbReference type="EMBL" id="GAMC01004167">
    <property type="protein sequence ID" value="JAC02389.1"/>
    <property type="molecule type" value="mRNA"/>
</dbReference>
<dbReference type="InterPro" id="IPR010629">
    <property type="entry name" value="Ins_allergen"/>
</dbReference>
<evidence type="ECO:0000313" key="1">
    <source>
        <dbReference type="EMBL" id="JAC02389.1"/>
    </source>
</evidence>
<proteinExistence type="evidence at transcript level"/>
<accession>W8C053</accession>
<dbReference type="AlphaFoldDB" id="W8C053"/>
<feature type="non-terminal residue" evidence="1">
    <location>
        <position position="1"/>
    </location>
</feature>
<dbReference type="Pfam" id="PF06757">
    <property type="entry name" value="Ins_allergen_rp"/>
    <property type="match status" value="1"/>
</dbReference>
<evidence type="ECO:0008006" key="2">
    <source>
        <dbReference type="Google" id="ProtNLM"/>
    </source>
</evidence>
<organism evidence="1">
    <name type="scientific">Ceratitis capitata</name>
    <name type="common">Mediterranean fruit fly</name>
    <name type="synonym">Tephritis capitata</name>
    <dbReference type="NCBI Taxonomy" id="7213"/>
    <lineage>
        <taxon>Eukaryota</taxon>
        <taxon>Metazoa</taxon>
        <taxon>Ecdysozoa</taxon>
        <taxon>Arthropoda</taxon>
        <taxon>Hexapoda</taxon>
        <taxon>Insecta</taxon>
        <taxon>Pterygota</taxon>
        <taxon>Neoptera</taxon>
        <taxon>Endopterygota</taxon>
        <taxon>Diptera</taxon>
        <taxon>Brachycera</taxon>
        <taxon>Muscomorpha</taxon>
        <taxon>Tephritoidea</taxon>
        <taxon>Tephritidae</taxon>
        <taxon>Ceratitis</taxon>
        <taxon>Ceratitis</taxon>
    </lineage>
</organism>
<sequence>STRKFSCEQKHVKAIDMKLFLKSTLLLLLATSALAQSWLPKSDGLLLEQPDRINWLPVWADDQKPAELRQIERNPVFKAPANPILSLFPIRPQLNLGPCDAPNGMGMRNLFQQAQALLPRERIRAIILGAAEDPELQALSKLVHSPEYRKRTASLSRSRAYKGYRDYACYKMNCDMKLYSDFIRNLLQLSVLTEQPKNETVVPHKGQPGIRGILQDIRDVLPRQRLRDLFERLMVSDWYLMRAVQRAASYEFEAIFKVLQRNPDYEYLRRAQTEVGMPVEELKKLIYYALGWRDDAQNATDNLFIDV</sequence>
<dbReference type="OrthoDB" id="7882129at2759"/>
<reference evidence="1" key="1">
    <citation type="submission" date="2013-07" db="EMBL/GenBank/DDBJ databases">
        <authorList>
            <person name="Geib S."/>
        </authorList>
    </citation>
    <scope>NUCLEOTIDE SEQUENCE</scope>
</reference>
<dbReference type="EMBL" id="GAMC01004168">
    <property type="protein sequence ID" value="JAC02388.1"/>
    <property type="molecule type" value="mRNA"/>
</dbReference>